<name>A0A0C9V6F2_SPHS4</name>
<dbReference type="Proteomes" id="UP000054279">
    <property type="component" value="Unassembled WGS sequence"/>
</dbReference>
<feature type="region of interest" description="Disordered" evidence="1">
    <location>
        <begin position="121"/>
        <end position="144"/>
    </location>
</feature>
<keyword evidence="3" id="KW-1185">Reference proteome</keyword>
<organism evidence="2 3">
    <name type="scientific">Sphaerobolus stellatus (strain SS14)</name>
    <dbReference type="NCBI Taxonomy" id="990650"/>
    <lineage>
        <taxon>Eukaryota</taxon>
        <taxon>Fungi</taxon>
        <taxon>Dikarya</taxon>
        <taxon>Basidiomycota</taxon>
        <taxon>Agaricomycotina</taxon>
        <taxon>Agaricomycetes</taxon>
        <taxon>Phallomycetidae</taxon>
        <taxon>Geastrales</taxon>
        <taxon>Sphaerobolaceae</taxon>
        <taxon>Sphaerobolus</taxon>
    </lineage>
</organism>
<evidence type="ECO:0000313" key="3">
    <source>
        <dbReference type="Proteomes" id="UP000054279"/>
    </source>
</evidence>
<sequence length="144" mass="15944">MAREALTDQDKFSGTSRHLGINVRPSQSRQTHGSQEPRLQNPQTAAALPTRSDMSTQPNNGNTPSREGPHRSATNTLQNENGALRARITILEAQNQSLPQPFMADEEFEAMRSRVMGLREEEEKKAAVPEMVPGFRANPLTHGE</sequence>
<proteinExistence type="predicted"/>
<accession>A0A0C9V6F2</accession>
<feature type="compositionally biased region" description="Polar residues" evidence="1">
    <location>
        <begin position="52"/>
        <end position="65"/>
    </location>
</feature>
<evidence type="ECO:0000313" key="2">
    <source>
        <dbReference type="EMBL" id="KIJ37172.1"/>
    </source>
</evidence>
<dbReference type="AlphaFoldDB" id="A0A0C9V6F2"/>
<feature type="compositionally biased region" description="Polar residues" evidence="1">
    <location>
        <begin position="72"/>
        <end position="81"/>
    </location>
</feature>
<feature type="compositionally biased region" description="Polar residues" evidence="1">
    <location>
        <begin position="24"/>
        <end position="44"/>
    </location>
</feature>
<dbReference type="EMBL" id="KN837171">
    <property type="protein sequence ID" value="KIJ37172.1"/>
    <property type="molecule type" value="Genomic_DNA"/>
</dbReference>
<protein>
    <submittedName>
        <fullName evidence="2">Uncharacterized protein</fullName>
    </submittedName>
</protein>
<reference evidence="2 3" key="1">
    <citation type="submission" date="2014-06" db="EMBL/GenBank/DDBJ databases">
        <title>Evolutionary Origins and Diversification of the Mycorrhizal Mutualists.</title>
        <authorList>
            <consortium name="DOE Joint Genome Institute"/>
            <consortium name="Mycorrhizal Genomics Consortium"/>
            <person name="Kohler A."/>
            <person name="Kuo A."/>
            <person name="Nagy L.G."/>
            <person name="Floudas D."/>
            <person name="Copeland A."/>
            <person name="Barry K.W."/>
            <person name="Cichocki N."/>
            <person name="Veneault-Fourrey C."/>
            <person name="LaButti K."/>
            <person name="Lindquist E.A."/>
            <person name="Lipzen A."/>
            <person name="Lundell T."/>
            <person name="Morin E."/>
            <person name="Murat C."/>
            <person name="Riley R."/>
            <person name="Ohm R."/>
            <person name="Sun H."/>
            <person name="Tunlid A."/>
            <person name="Henrissat B."/>
            <person name="Grigoriev I.V."/>
            <person name="Hibbett D.S."/>
            <person name="Martin F."/>
        </authorList>
    </citation>
    <scope>NUCLEOTIDE SEQUENCE [LARGE SCALE GENOMIC DNA]</scope>
    <source>
        <strain evidence="2 3">SS14</strain>
    </source>
</reference>
<feature type="compositionally biased region" description="Basic and acidic residues" evidence="1">
    <location>
        <begin position="1"/>
        <end position="11"/>
    </location>
</feature>
<evidence type="ECO:0000256" key="1">
    <source>
        <dbReference type="SAM" id="MobiDB-lite"/>
    </source>
</evidence>
<gene>
    <name evidence="2" type="ORF">M422DRAFT_50621</name>
</gene>
<feature type="region of interest" description="Disordered" evidence="1">
    <location>
        <begin position="1"/>
        <end position="83"/>
    </location>
</feature>
<dbReference type="HOGENOM" id="CLU_1797698_0_0_1"/>